<gene>
    <name evidence="1" type="ORF">AVEN_9613_1</name>
</gene>
<dbReference type="Proteomes" id="UP000499080">
    <property type="component" value="Unassembled WGS sequence"/>
</dbReference>
<name>A0A4Y2TR72_ARAVE</name>
<protein>
    <submittedName>
        <fullName evidence="1">Uncharacterized protein</fullName>
    </submittedName>
</protein>
<sequence>MHTHISILFCRSKSTSPFHPSQTPAISFQTCHRKLSKYYDADCSNKDLSPFADYTHETVDPSGTTFWHLCQNWVKCPDGKIWKPQPSYLYLSLNTQDTVSKCLDSWLRKKLVTGAFQLFLHTS</sequence>
<comment type="caution">
    <text evidence="1">The sequence shown here is derived from an EMBL/GenBank/DDBJ whole genome shotgun (WGS) entry which is preliminary data.</text>
</comment>
<evidence type="ECO:0000313" key="2">
    <source>
        <dbReference type="Proteomes" id="UP000499080"/>
    </source>
</evidence>
<dbReference type="EMBL" id="BGPR01030547">
    <property type="protein sequence ID" value="GBO03135.1"/>
    <property type="molecule type" value="Genomic_DNA"/>
</dbReference>
<accession>A0A4Y2TR72</accession>
<evidence type="ECO:0000313" key="1">
    <source>
        <dbReference type="EMBL" id="GBO03135.1"/>
    </source>
</evidence>
<reference evidence="1 2" key="1">
    <citation type="journal article" date="2019" name="Sci. Rep.">
        <title>Orb-weaving spider Araneus ventricosus genome elucidates the spidroin gene catalogue.</title>
        <authorList>
            <person name="Kono N."/>
            <person name="Nakamura H."/>
            <person name="Ohtoshi R."/>
            <person name="Moran D.A.P."/>
            <person name="Shinohara A."/>
            <person name="Yoshida Y."/>
            <person name="Fujiwara M."/>
            <person name="Mori M."/>
            <person name="Tomita M."/>
            <person name="Arakawa K."/>
        </authorList>
    </citation>
    <scope>NUCLEOTIDE SEQUENCE [LARGE SCALE GENOMIC DNA]</scope>
</reference>
<proteinExistence type="predicted"/>
<dbReference type="AlphaFoldDB" id="A0A4Y2TR72"/>
<organism evidence="1 2">
    <name type="scientific">Araneus ventricosus</name>
    <name type="common">Orbweaver spider</name>
    <name type="synonym">Epeira ventricosa</name>
    <dbReference type="NCBI Taxonomy" id="182803"/>
    <lineage>
        <taxon>Eukaryota</taxon>
        <taxon>Metazoa</taxon>
        <taxon>Ecdysozoa</taxon>
        <taxon>Arthropoda</taxon>
        <taxon>Chelicerata</taxon>
        <taxon>Arachnida</taxon>
        <taxon>Araneae</taxon>
        <taxon>Araneomorphae</taxon>
        <taxon>Entelegynae</taxon>
        <taxon>Araneoidea</taxon>
        <taxon>Araneidae</taxon>
        <taxon>Araneus</taxon>
    </lineage>
</organism>
<keyword evidence="2" id="KW-1185">Reference proteome</keyword>